<dbReference type="CDD" id="cd07385">
    <property type="entry name" value="MPP_YkuE_C"/>
    <property type="match status" value="1"/>
</dbReference>
<feature type="transmembrane region" description="Helical" evidence="1">
    <location>
        <begin position="79"/>
        <end position="99"/>
    </location>
</feature>
<feature type="domain" description="Calcineurin-like phosphoesterase" evidence="2">
    <location>
        <begin position="156"/>
        <end position="323"/>
    </location>
</feature>
<dbReference type="RefSeq" id="WP_235121855.1">
    <property type="nucleotide sequence ID" value="NZ_CP090978.1"/>
</dbReference>
<dbReference type="InterPro" id="IPR004843">
    <property type="entry name" value="Calcineurin-like_PHP"/>
</dbReference>
<reference evidence="3 4" key="1">
    <citation type="journal article" date="2024" name="Int. J. Syst. Evol. Microbiol.">
        <title>Paenibacillus hexagrammi sp. nov., a novel bacterium isolated from the gut content of Hexagrammos agrammus.</title>
        <authorList>
            <person name="Jung H.K."/>
            <person name="Kim D.G."/>
            <person name="Zin H."/>
            <person name="Park J."/>
            <person name="Jung H."/>
            <person name="Kim Y.O."/>
            <person name="Kong H.J."/>
            <person name="Kim J.W."/>
            <person name="Kim Y.S."/>
        </authorList>
    </citation>
    <scope>NUCLEOTIDE SEQUENCE [LARGE SCALE GENOMIC DNA]</scope>
    <source>
        <strain evidence="3 4">YPD9-1</strain>
    </source>
</reference>
<dbReference type="PANTHER" id="PTHR31302:SF0">
    <property type="entry name" value="TRANSMEMBRANE PROTEIN WITH METALLOPHOSPHOESTERASE DOMAIN"/>
    <property type="match status" value="1"/>
</dbReference>
<dbReference type="Proteomes" id="UP001649230">
    <property type="component" value="Chromosome"/>
</dbReference>
<evidence type="ECO:0000256" key="1">
    <source>
        <dbReference type="SAM" id="Phobius"/>
    </source>
</evidence>
<dbReference type="SUPFAM" id="SSF56300">
    <property type="entry name" value="Metallo-dependent phosphatases"/>
    <property type="match status" value="1"/>
</dbReference>
<accession>A0ABY3SMK7</accession>
<evidence type="ECO:0000259" key="2">
    <source>
        <dbReference type="Pfam" id="PF00149"/>
    </source>
</evidence>
<dbReference type="InterPro" id="IPR051158">
    <property type="entry name" value="Metallophosphoesterase_sf"/>
</dbReference>
<feature type="transmembrane region" description="Helical" evidence="1">
    <location>
        <begin position="37"/>
        <end position="58"/>
    </location>
</feature>
<dbReference type="Gene3D" id="3.60.21.10">
    <property type="match status" value="1"/>
</dbReference>
<evidence type="ECO:0000313" key="3">
    <source>
        <dbReference type="EMBL" id="UJF35288.1"/>
    </source>
</evidence>
<feature type="transmembrane region" description="Helical" evidence="1">
    <location>
        <begin position="111"/>
        <end position="132"/>
    </location>
</feature>
<organism evidence="3 4">
    <name type="scientific">Paenibacillus hexagrammi</name>
    <dbReference type="NCBI Taxonomy" id="2908839"/>
    <lineage>
        <taxon>Bacteria</taxon>
        <taxon>Bacillati</taxon>
        <taxon>Bacillota</taxon>
        <taxon>Bacilli</taxon>
        <taxon>Bacillales</taxon>
        <taxon>Paenibacillaceae</taxon>
        <taxon>Paenibacillus</taxon>
    </lineage>
</organism>
<keyword evidence="4" id="KW-1185">Reference proteome</keyword>
<sequence>MKGRFAVTFGIILLIVGVVNGYIGWHGHVFLAHLMGSYYVPSVYWIIFWIASLSYLLAWLGKKIMPYGISSLFKQIGSYWFACMQFGLLLLPLADLSAWLLHLASVPSDTYVRAIGSVILLIWALIFIRGSYNARSPIIRKYEITIPKQAGDWSQLRIAVASDIHLGTVVGNKHLQKLVDRLTLMQPDLILLPGDVIDDDIRPFIRKRMGEVMRQLKAPLGVFAVLGNHEYIGGHIPAYVAEMNKIGIRVLMDEVVLLADRLYVAGRKDKASEGMSDGRMPLEQLVKGLDPNKPLIVMDHQPYHLDRAAAAGADVMLSGHTHRGQLAPNHLITGRLFELDWGYLRKGDFHAIVSSGFGTWGPPLRLGSRSEIIELVIHFRQEERKEGL</sequence>
<protein>
    <submittedName>
        <fullName evidence="3">Metallophosphoesterase</fullName>
    </submittedName>
</protein>
<dbReference type="Pfam" id="PF00149">
    <property type="entry name" value="Metallophos"/>
    <property type="match status" value="1"/>
</dbReference>
<gene>
    <name evidence="3" type="ORF">L0M14_09370</name>
</gene>
<dbReference type="EMBL" id="CP090978">
    <property type="protein sequence ID" value="UJF35288.1"/>
    <property type="molecule type" value="Genomic_DNA"/>
</dbReference>
<dbReference type="InterPro" id="IPR029052">
    <property type="entry name" value="Metallo-depent_PP-like"/>
</dbReference>
<keyword evidence="1" id="KW-1133">Transmembrane helix</keyword>
<evidence type="ECO:0000313" key="4">
    <source>
        <dbReference type="Proteomes" id="UP001649230"/>
    </source>
</evidence>
<name>A0ABY3SMK7_9BACL</name>
<keyword evidence="1" id="KW-0812">Transmembrane</keyword>
<proteinExistence type="predicted"/>
<keyword evidence="1" id="KW-0472">Membrane</keyword>
<dbReference type="PANTHER" id="PTHR31302">
    <property type="entry name" value="TRANSMEMBRANE PROTEIN WITH METALLOPHOSPHOESTERASE DOMAIN-RELATED"/>
    <property type="match status" value="1"/>
</dbReference>